<evidence type="ECO:0000256" key="2">
    <source>
        <dbReference type="ARBA" id="ARBA00022692"/>
    </source>
</evidence>
<feature type="transmembrane region" description="Helical" evidence="6">
    <location>
        <begin position="146"/>
        <end position="164"/>
    </location>
</feature>
<comment type="subcellular location">
    <subcellularLocation>
        <location evidence="1">Membrane</location>
        <topology evidence="1">Multi-pass membrane protein</topology>
    </subcellularLocation>
</comment>
<dbReference type="EnsemblProtists" id="EOD28100">
    <property type="protein sequence ID" value="EOD28100"/>
    <property type="gene ID" value="EMIHUDRAFT_114352"/>
</dbReference>
<dbReference type="Proteomes" id="UP000013827">
    <property type="component" value="Unassembled WGS sequence"/>
</dbReference>
<keyword evidence="3 6" id="KW-1133">Transmembrane helix</keyword>
<evidence type="ECO:0000256" key="5">
    <source>
        <dbReference type="SAM" id="MobiDB-lite"/>
    </source>
</evidence>
<dbReference type="KEGG" id="ehx:EMIHUDRAFT_114352"/>
<dbReference type="Pfam" id="PF05653">
    <property type="entry name" value="Mg_trans_NIPA"/>
    <property type="match status" value="2"/>
</dbReference>
<dbReference type="GO" id="GO:0003700">
    <property type="term" value="F:DNA-binding transcription factor activity"/>
    <property type="evidence" value="ECO:0007669"/>
    <property type="project" value="InterPro"/>
</dbReference>
<dbReference type="HOGENOM" id="CLU_697267_0_0_1"/>
<evidence type="ECO:0008006" key="9">
    <source>
        <dbReference type="Google" id="ProtNLM"/>
    </source>
</evidence>
<dbReference type="SUPFAM" id="SSF103481">
    <property type="entry name" value="Multidrug resistance efflux transporter EmrE"/>
    <property type="match status" value="1"/>
</dbReference>
<dbReference type="PANTHER" id="PTHR12570:SF65">
    <property type="entry name" value="MAGNESIUM TRANSPORTER NIPA9-RELATED"/>
    <property type="match status" value="1"/>
</dbReference>
<organism evidence="7 8">
    <name type="scientific">Emiliania huxleyi (strain CCMP1516)</name>
    <dbReference type="NCBI Taxonomy" id="280463"/>
    <lineage>
        <taxon>Eukaryota</taxon>
        <taxon>Haptista</taxon>
        <taxon>Haptophyta</taxon>
        <taxon>Prymnesiophyceae</taxon>
        <taxon>Isochrysidales</taxon>
        <taxon>Noelaerhabdaceae</taxon>
        <taxon>Emiliania</taxon>
    </lineage>
</organism>
<feature type="transmembrane region" description="Helical" evidence="6">
    <location>
        <begin position="63"/>
        <end position="84"/>
    </location>
</feature>
<dbReference type="PANTHER" id="PTHR12570">
    <property type="match status" value="1"/>
</dbReference>
<dbReference type="SUPFAM" id="SSF54171">
    <property type="entry name" value="DNA-binding domain"/>
    <property type="match status" value="1"/>
</dbReference>
<feature type="compositionally biased region" description="Pro residues" evidence="5">
    <location>
        <begin position="372"/>
        <end position="381"/>
    </location>
</feature>
<name>A0A0D3JX65_EMIH1</name>
<dbReference type="AlphaFoldDB" id="A0A0D3JX65"/>
<dbReference type="InterPro" id="IPR036955">
    <property type="entry name" value="AP2/ERF_dom_sf"/>
</dbReference>
<feature type="transmembrane region" description="Helical" evidence="6">
    <location>
        <begin position="117"/>
        <end position="134"/>
    </location>
</feature>
<feature type="compositionally biased region" description="Low complexity" evidence="5">
    <location>
        <begin position="382"/>
        <end position="396"/>
    </location>
</feature>
<dbReference type="Gene3D" id="3.30.730.10">
    <property type="entry name" value="AP2/ERF domain"/>
    <property type="match status" value="1"/>
</dbReference>
<evidence type="ECO:0000256" key="1">
    <source>
        <dbReference type="ARBA" id="ARBA00004141"/>
    </source>
</evidence>
<evidence type="ECO:0000313" key="7">
    <source>
        <dbReference type="EnsemblProtists" id="EOD28100"/>
    </source>
</evidence>
<evidence type="ECO:0000313" key="8">
    <source>
        <dbReference type="Proteomes" id="UP000013827"/>
    </source>
</evidence>
<dbReference type="InterPro" id="IPR008521">
    <property type="entry name" value="Mg_trans_NIPA"/>
</dbReference>
<reference evidence="8" key="1">
    <citation type="journal article" date="2013" name="Nature">
        <title>Pan genome of the phytoplankton Emiliania underpins its global distribution.</title>
        <authorList>
            <person name="Read B.A."/>
            <person name="Kegel J."/>
            <person name="Klute M.J."/>
            <person name="Kuo A."/>
            <person name="Lefebvre S.C."/>
            <person name="Maumus F."/>
            <person name="Mayer C."/>
            <person name="Miller J."/>
            <person name="Monier A."/>
            <person name="Salamov A."/>
            <person name="Young J."/>
            <person name="Aguilar M."/>
            <person name="Claverie J.M."/>
            <person name="Frickenhaus S."/>
            <person name="Gonzalez K."/>
            <person name="Herman E.K."/>
            <person name="Lin Y.C."/>
            <person name="Napier J."/>
            <person name="Ogata H."/>
            <person name="Sarno A.F."/>
            <person name="Shmutz J."/>
            <person name="Schroeder D."/>
            <person name="de Vargas C."/>
            <person name="Verret F."/>
            <person name="von Dassow P."/>
            <person name="Valentin K."/>
            <person name="Van de Peer Y."/>
            <person name="Wheeler G."/>
            <person name="Dacks J.B."/>
            <person name="Delwiche C.F."/>
            <person name="Dyhrman S.T."/>
            <person name="Glockner G."/>
            <person name="John U."/>
            <person name="Richards T."/>
            <person name="Worden A.Z."/>
            <person name="Zhang X."/>
            <person name="Grigoriev I.V."/>
            <person name="Allen A.E."/>
            <person name="Bidle K."/>
            <person name="Borodovsky M."/>
            <person name="Bowler C."/>
            <person name="Brownlee C."/>
            <person name="Cock J.M."/>
            <person name="Elias M."/>
            <person name="Gladyshev V.N."/>
            <person name="Groth M."/>
            <person name="Guda C."/>
            <person name="Hadaegh A."/>
            <person name="Iglesias-Rodriguez M.D."/>
            <person name="Jenkins J."/>
            <person name="Jones B.M."/>
            <person name="Lawson T."/>
            <person name="Leese F."/>
            <person name="Lindquist E."/>
            <person name="Lobanov A."/>
            <person name="Lomsadze A."/>
            <person name="Malik S.B."/>
            <person name="Marsh M.E."/>
            <person name="Mackinder L."/>
            <person name="Mock T."/>
            <person name="Mueller-Roeber B."/>
            <person name="Pagarete A."/>
            <person name="Parker M."/>
            <person name="Probert I."/>
            <person name="Quesneville H."/>
            <person name="Raines C."/>
            <person name="Rensing S.A."/>
            <person name="Riano-Pachon D.M."/>
            <person name="Richier S."/>
            <person name="Rokitta S."/>
            <person name="Shiraiwa Y."/>
            <person name="Soanes D.M."/>
            <person name="van der Giezen M."/>
            <person name="Wahlund T.M."/>
            <person name="Williams B."/>
            <person name="Wilson W."/>
            <person name="Wolfe G."/>
            <person name="Wurch L.L."/>
        </authorList>
    </citation>
    <scope>NUCLEOTIDE SEQUENCE</scope>
</reference>
<feature type="transmembrane region" description="Helical" evidence="6">
    <location>
        <begin position="210"/>
        <end position="232"/>
    </location>
</feature>
<evidence type="ECO:0000256" key="6">
    <source>
        <dbReference type="SAM" id="Phobius"/>
    </source>
</evidence>
<dbReference type="GO" id="GO:0003677">
    <property type="term" value="F:DNA binding"/>
    <property type="evidence" value="ECO:0007669"/>
    <property type="project" value="InterPro"/>
</dbReference>
<dbReference type="InterPro" id="IPR016177">
    <property type="entry name" value="DNA-bd_dom_sf"/>
</dbReference>
<keyword evidence="8" id="KW-1185">Reference proteome</keyword>
<protein>
    <recommendedName>
        <fullName evidence="9">AP2/ERF domain-containing protein</fullName>
    </recommendedName>
</protein>
<feature type="transmembrane region" description="Helical" evidence="6">
    <location>
        <begin position="22"/>
        <end position="42"/>
    </location>
</feature>
<dbReference type="eggNOG" id="KOG2922">
    <property type="taxonomic scope" value="Eukaryota"/>
</dbReference>
<feature type="transmembrane region" description="Helical" evidence="6">
    <location>
        <begin position="176"/>
        <end position="195"/>
    </location>
</feature>
<sequence length="396" mass="42260">MNGTAGDAPSPPADVETDTRQLIGVCLALSGNLLVSVALNITKHAHNLNQRAAKPQPYVKLPLWWTGFVSTIVGELGNFAAYGFADASVIAPLGAISVLSNAFIAALVLGEGLRCRDLIGCCLCIAGGAVIVASCSTHDLQDKYGHAHVGYYVLLCSMLGAVAQKRKSSLPVREPVFYLALLVLGSTAVLQIRYLNIAMENFGNTETVPVFYVMFTLCTILGAVPTLPGVLFQIESQLSLAKIYVPSVAMMAQPRTASSEGVMLIPAITKRNTTGYKNMSYNRREKKFKAEVNAGGKCVHLGYFNTAEEAATAYARRLLPPEGRRGSKKYKLEERTGGKQVTLGWFATAEEAALFYARREAGMDTLASDLTAPPPPPPPPSSTSAELPLALPLGLP</sequence>
<dbReference type="RefSeq" id="XP_005780529.1">
    <property type="nucleotide sequence ID" value="XM_005780472.1"/>
</dbReference>
<evidence type="ECO:0000256" key="4">
    <source>
        <dbReference type="ARBA" id="ARBA00023136"/>
    </source>
</evidence>
<dbReference type="GeneID" id="17273645"/>
<feature type="region of interest" description="Disordered" evidence="5">
    <location>
        <begin position="366"/>
        <end position="396"/>
    </location>
</feature>
<proteinExistence type="predicted"/>
<dbReference type="InterPro" id="IPR037185">
    <property type="entry name" value="EmrE-like"/>
</dbReference>
<dbReference type="PaxDb" id="2903-EOD28100"/>
<dbReference type="GO" id="GO:0015095">
    <property type="term" value="F:magnesium ion transmembrane transporter activity"/>
    <property type="evidence" value="ECO:0007669"/>
    <property type="project" value="InterPro"/>
</dbReference>
<dbReference type="GO" id="GO:0016020">
    <property type="term" value="C:membrane"/>
    <property type="evidence" value="ECO:0007669"/>
    <property type="project" value="UniProtKB-SubCell"/>
</dbReference>
<feature type="transmembrane region" description="Helical" evidence="6">
    <location>
        <begin position="90"/>
        <end position="110"/>
    </location>
</feature>
<accession>A0A0D3JX65</accession>
<evidence type="ECO:0000256" key="3">
    <source>
        <dbReference type="ARBA" id="ARBA00022989"/>
    </source>
</evidence>
<keyword evidence="4 6" id="KW-0472">Membrane</keyword>
<keyword evidence="2 6" id="KW-0812">Transmembrane</keyword>
<reference evidence="7" key="2">
    <citation type="submission" date="2024-10" db="UniProtKB">
        <authorList>
            <consortium name="EnsemblProtists"/>
        </authorList>
    </citation>
    <scope>IDENTIFICATION</scope>
</reference>